<gene>
    <name evidence="2" type="ORF">S12H4_00738</name>
</gene>
<sequence>MEAATIRALARPIILWTFIGGWTIVVIHNAIVWHEPVLMPYWVMACLGGLEWVSERAIKRFKE</sequence>
<evidence type="ECO:0008006" key="3">
    <source>
        <dbReference type="Google" id="ProtNLM"/>
    </source>
</evidence>
<keyword evidence="1" id="KW-1133">Transmembrane helix</keyword>
<keyword evidence="1" id="KW-0472">Membrane</keyword>
<keyword evidence="1" id="KW-0812">Transmembrane</keyword>
<dbReference type="AlphaFoldDB" id="X1QY37"/>
<proteinExistence type="predicted"/>
<protein>
    <recommendedName>
        <fullName evidence="3">2TM domain-containing protein</fullName>
    </recommendedName>
</protein>
<dbReference type="EMBL" id="BARW01000109">
    <property type="protein sequence ID" value="GAI59726.1"/>
    <property type="molecule type" value="Genomic_DNA"/>
</dbReference>
<feature type="transmembrane region" description="Helical" evidence="1">
    <location>
        <begin position="12"/>
        <end position="31"/>
    </location>
</feature>
<name>X1QY37_9ZZZZ</name>
<evidence type="ECO:0000313" key="2">
    <source>
        <dbReference type="EMBL" id="GAI59726.1"/>
    </source>
</evidence>
<evidence type="ECO:0000256" key="1">
    <source>
        <dbReference type="SAM" id="Phobius"/>
    </source>
</evidence>
<organism evidence="2">
    <name type="scientific">marine sediment metagenome</name>
    <dbReference type="NCBI Taxonomy" id="412755"/>
    <lineage>
        <taxon>unclassified sequences</taxon>
        <taxon>metagenomes</taxon>
        <taxon>ecological metagenomes</taxon>
    </lineage>
</organism>
<accession>X1QY37</accession>
<feature type="non-terminal residue" evidence="2">
    <location>
        <position position="63"/>
    </location>
</feature>
<reference evidence="2" key="1">
    <citation type="journal article" date="2014" name="Front. Microbiol.">
        <title>High frequency of phylogenetically diverse reductive dehalogenase-homologous genes in deep subseafloor sedimentary metagenomes.</title>
        <authorList>
            <person name="Kawai M."/>
            <person name="Futagami T."/>
            <person name="Toyoda A."/>
            <person name="Takaki Y."/>
            <person name="Nishi S."/>
            <person name="Hori S."/>
            <person name="Arai W."/>
            <person name="Tsubouchi T."/>
            <person name="Morono Y."/>
            <person name="Uchiyama I."/>
            <person name="Ito T."/>
            <person name="Fujiyama A."/>
            <person name="Inagaki F."/>
            <person name="Takami H."/>
        </authorList>
    </citation>
    <scope>NUCLEOTIDE SEQUENCE</scope>
    <source>
        <strain evidence="2">Expedition CK06-06</strain>
    </source>
</reference>
<comment type="caution">
    <text evidence="2">The sequence shown here is derived from an EMBL/GenBank/DDBJ whole genome shotgun (WGS) entry which is preliminary data.</text>
</comment>
<feature type="transmembrane region" description="Helical" evidence="1">
    <location>
        <begin position="37"/>
        <end position="54"/>
    </location>
</feature>